<keyword evidence="2" id="KW-0049">Antioxidant</keyword>
<dbReference type="InterPro" id="IPR019479">
    <property type="entry name" value="Peroxiredoxin_C"/>
</dbReference>
<dbReference type="InterPro" id="IPR013766">
    <property type="entry name" value="Thioredoxin_domain"/>
</dbReference>
<dbReference type="FunFam" id="3.30.1020.10:FF:000001">
    <property type="entry name" value="1-Cys peroxiredoxin"/>
    <property type="match status" value="1"/>
</dbReference>
<gene>
    <name evidence="4" type="ORF">PCAR00345_LOCUS35829</name>
</gene>
<evidence type="ECO:0000313" key="4">
    <source>
        <dbReference type="EMBL" id="CAE0783126.1"/>
    </source>
</evidence>
<evidence type="ECO:0000259" key="3">
    <source>
        <dbReference type="PROSITE" id="PS51352"/>
    </source>
</evidence>
<comment type="similarity">
    <text evidence="2">Belongs to the peroxiredoxin family.</text>
</comment>
<dbReference type="InterPro" id="IPR000866">
    <property type="entry name" value="AhpC/TSA"/>
</dbReference>
<dbReference type="InterPro" id="IPR036249">
    <property type="entry name" value="Thioredoxin-like_sf"/>
</dbReference>
<dbReference type="GO" id="GO:0005829">
    <property type="term" value="C:cytosol"/>
    <property type="evidence" value="ECO:0007669"/>
    <property type="project" value="TreeGrafter"/>
</dbReference>
<dbReference type="PIRSF" id="PIRSF000239">
    <property type="entry name" value="AHPC"/>
    <property type="match status" value="1"/>
</dbReference>
<dbReference type="Pfam" id="PF10417">
    <property type="entry name" value="1-cysPrx_C"/>
    <property type="match status" value="1"/>
</dbReference>
<keyword evidence="1 2" id="KW-0560">Oxidoreductase</keyword>
<organism evidence="4">
    <name type="scientific">Chrysotila carterae</name>
    <name type="common">Marine alga</name>
    <name type="synonym">Syracosphaera carterae</name>
    <dbReference type="NCBI Taxonomy" id="13221"/>
    <lineage>
        <taxon>Eukaryota</taxon>
        <taxon>Haptista</taxon>
        <taxon>Haptophyta</taxon>
        <taxon>Prymnesiophyceae</taxon>
        <taxon>Isochrysidales</taxon>
        <taxon>Isochrysidaceae</taxon>
        <taxon>Chrysotila</taxon>
    </lineage>
</organism>
<dbReference type="EMBL" id="HBIZ01056424">
    <property type="protein sequence ID" value="CAE0783126.1"/>
    <property type="molecule type" value="Transcribed_RNA"/>
</dbReference>
<sequence>MRLCNVFPDFESDSTKGTLRWYDYTDGHWSMLSVLPSDFTAVGTTELGSLHTLKQEFEKRRVKLATLVPASCESLRLWIGDVLAASKLTGDDLFFPMYADPTRHVAKLLDLVGDDDSTLSSHSIFVVGPDKRLKLYVSYPPGTGHNFGELLRTIDSLQLTASQGLATPANWKPGDACMVLPETSTAEVKERLAKGVDVMQVPSGKEYLRFTPDPRGRE</sequence>
<evidence type="ECO:0000256" key="1">
    <source>
        <dbReference type="ARBA" id="ARBA00023002"/>
    </source>
</evidence>
<dbReference type="GO" id="GO:0051920">
    <property type="term" value="F:peroxiredoxin activity"/>
    <property type="evidence" value="ECO:0007669"/>
    <property type="project" value="InterPro"/>
</dbReference>
<dbReference type="AlphaFoldDB" id="A0A7S4C0F8"/>
<dbReference type="Pfam" id="PF00578">
    <property type="entry name" value="AhpC-TSA"/>
    <property type="match status" value="1"/>
</dbReference>
<keyword evidence="2" id="KW-0676">Redox-active center</keyword>
<comment type="function">
    <text evidence="2">Thiol-specific peroxidase that catalyzes the reduction of hydrogen peroxide and organic hydroperoxides to water and alcohols, respectively.</text>
</comment>
<name>A0A7S4C0F8_CHRCT</name>
<protein>
    <recommendedName>
        <fullName evidence="3">Thioredoxin domain-containing protein</fullName>
    </recommendedName>
</protein>
<dbReference type="InterPro" id="IPR024706">
    <property type="entry name" value="Peroxiredoxin_AhpC-typ"/>
</dbReference>
<dbReference type="Gene3D" id="3.40.30.10">
    <property type="entry name" value="Glutaredoxin"/>
    <property type="match status" value="1"/>
</dbReference>
<reference evidence="4" key="1">
    <citation type="submission" date="2021-01" db="EMBL/GenBank/DDBJ databases">
        <authorList>
            <person name="Corre E."/>
            <person name="Pelletier E."/>
            <person name="Niang G."/>
            <person name="Scheremetjew M."/>
            <person name="Finn R."/>
            <person name="Kale V."/>
            <person name="Holt S."/>
            <person name="Cochrane G."/>
            <person name="Meng A."/>
            <person name="Brown T."/>
            <person name="Cohen L."/>
        </authorList>
    </citation>
    <scope>NUCLEOTIDE SEQUENCE</scope>
    <source>
        <strain evidence="4">CCMP645</strain>
    </source>
</reference>
<keyword evidence="2" id="KW-0575">Peroxidase</keyword>
<dbReference type="SUPFAM" id="SSF52833">
    <property type="entry name" value="Thioredoxin-like"/>
    <property type="match status" value="1"/>
</dbReference>
<dbReference type="PROSITE" id="PS51352">
    <property type="entry name" value="THIOREDOXIN_2"/>
    <property type="match status" value="1"/>
</dbReference>
<accession>A0A7S4C0F8</accession>
<dbReference type="PANTHER" id="PTHR43503:SF4">
    <property type="entry name" value="PEROXIREDOXIN-6"/>
    <property type="match status" value="1"/>
</dbReference>
<dbReference type="GO" id="GO:0005739">
    <property type="term" value="C:mitochondrion"/>
    <property type="evidence" value="ECO:0007669"/>
    <property type="project" value="TreeGrafter"/>
</dbReference>
<dbReference type="Gene3D" id="3.30.1020.10">
    <property type="entry name" value="Antioxidant, Horf6, Chain A, domain2"/>
    <property type="match status" value="1"/>
</dbReference>
<dbReference type="GO" id="GO:0045454">
    <property type="term" value="P:cell redox homeostasis"/>
    <property type="evidence" value="ECO:0007669"/>
    <property type="project" value="TreeGrafter"/>
</dbReference>
<evidence type="ECO:0000256" key="2">
    <source>
        <dbReference type="PIRNR" id="PIRNR000239"/>
    </source>
</evidence>
<proteinExistence type="inferred from homology"/>
<dbReference type="PANTHER" id="PTHR43503">
    <property type="entry name" value="MCG48959-RELATED"/>
    <property type="match status" value="1"/>
</dbReference>
<feature type="domain" description="Thioredoxin" evidence="3">
    <location>
        <begin position="1"/>
        <end position="159"/>
    </location>
</feature>